<dbReference type="HOGENOM" id="CLU_000960_28_2_1"/>
<feature type="transmembrane region" description="Helical" evidence="5">
    <location>
        <begin position="435"/>
        <end position="455"/>
    </location>
</feature>
<dbReference type="Gene3D" id="1.20.1250.20">
    <property type="entry name" value="MFS general substrate transporter like domains"/>
    <property type="match status" value="1"/>
</dbReference>
<proteinExistence type="predicted"/>
<feature type="transmembrane region" description="Helical" evidence="5">
    <location>
        <begin position="410"/>
        <end position="429"/>
    </location>
</feature>
<feature type="transmembrane region" description="Helical" evidence="5">
    <location>
        <begin position="20"/>
        <end position="45"/>
    </location>
</feature>
<name>A0A0A2W4R3_BEABA</name>
<dbReference type="PANTHER" id="PTHR42718">
    <property type="entry name" value="MAJOR FACILITATOR SUPERFAMILY MULTIDRUG TRANSPORTER MFSC"/>
    <property type="match status" value="1"/>
</dbReference>
<feature type="transmembrane region" description="Helical" evidence="5">
    <location>
        <begin position="309"/>
        <end position="327"/>
    </location>
</feature>
<evidence type="ECO:0000256" key="4">
    <source>
        <dbReference type="ARBA" id="ARBA00023136"/>
    </source>
</evidence>
<keyword evidence="3 5" id="KW-1133">Transmembrane helix</keyword>
<evidence type="ECO:0000256" key="3">
    <source>
        <dbReference type="ARBA" id="ARBA00022989"/>
    </source>
</evidence>
<feature type="transmembrane region" description="Helical" evidence="5">
    <location>
        <begin position="119"/>
        <end position="137"/>
    </location>
</feature>
<feature type="transmembrane region" description="Helical" evidence="5">
    <location>
        <begin position="88"/>
        <end position="107"/>
    </location>
</feature>
<feature type="transmembrane region" description="Helical" evidence="5">
    <location>
        <begin position="207"/>
        <end position="227"/>
    </location>
</feature>
<dbReference type="GO" id="GO:0022857">
    <property type="term" value="F:transmembrane transporter activity"/>
    <property type="evidence" value="ECO:0007669"/>
    <property type="project" value="InterPro"/>
</dbReference>
<feature type="transmembrane region" description="Helical" evidence="5">
    <location>
        <begin position="339"/>
        <end position="358"/>
    </location>
</feature>
<dbReference type="GO" id="GO:0016020">
    <property type="term" value="C:membrane"/>
    <property type="evidence" value="ECO:0007669"/>
    <property type="project" value="UniProtKB-SubCell"/>
</dbReference>
<dbReference type="EMBL" id="ANFO01000032">
    <property type="protein sequence ID" value="KGQ13627.1"/>
    <property type="molecule type" value="Genomic_DNA"/>
</dbReference>
<dbReference type="InterPro" id="IPR011701">
    <property type="entry name" value="MFS"/>
</dbReference>
<organism evidence="7 8">
    <name type="scientific">Beauveria bassiana D1-5</name>
    <dbReference type="NCBI Taxonomy" id="1245745"/>
    <lineage>
        <taxon>Eukaryota</taxon>
        <taxon>Fungi</taxon>
        <taxon>Dikarya</taxon>
        <taxon>Ascomycota</taxon>
        <taxon>Pezizomycotina</taxon>
        <taxon>Sordariomycetes</taxon>
        <taxon>Hypocreomycetidae</taxon>
        <taxon>Hypocreales</taxon>
        <taxon>Cordycipitaceae</taxon>
        <taxon>Beauveria</taxon>
    </lineage>
</organism>
<feature type="transmembrane region" description="Helical" evidence="5">
    <location>
        <begin position="57"/>
        <end position="76"/>
    </location>
</feature>
<dbReference type="STRING" id="1245745.A0A0A2W4R3"/>
<dbReference type="Proteomes" id="UP000030106">
    <property type="component" value="Unassembled WGS sequence"/>
</dbReference>
<comment type="subcellular location">
    <subcellularLocation>
        <location evidence="1">Membrane</location>
        <topology evidence="1">Multi-pass membrane protein</topology>
    </subcellularLocation>
</comment>
<feature type="transmembrane region" description="Helical" evidence="5">
    <location>
        <begin position="175"/>
        <end position="195"/>
    </location>
</feature>
<dbReference type="InterPro" id="IPR020846">
    <property type="entry name" value="MFS_dom"/>
</dbReference>
<dbReference type="Pfam" id="PF07690">
    <property type="entry name" value="MFS_1"/>
    <property type="match status" value="1"/>
</dbReference>
<feature type="transmembrane region" description="Helical" evidence="5">
    <location>
        <begin position="273"/>
        <end position="297"/>
    </location>
</feature>
<evidence type="ECO:0000313" key="8">
    <source>
        <dbReference type="Proteomes" id="UP000030106"/>
    </source>
</evidence>
<evidence type="ECO:0000313" key="7">
    <source>
        <dbReference type="EMBL" id="KGQ13627.1"/>
    </source>
</evidence>
<evidence type="ECO:0000256" key="1">
    <source>
        <dbReference type="ARBA" id="ARBA00004141"/>
    </source>
</evidence>
<evidence type="ECO:0000256" key="2">
    <source>
        <dbReference type="ARBA" id="ARBA00022692"/>
    </source>
</evidence>
<dbReference type="CDD" id="cd17321">
    <property type="entry name" value="MFS_MMR_MDR_like"/>
    <property type="match status" value="1"/>
</dbReference>
<feature type="transmembrane region" description="Helical" evidence="5">
    <location>
        <begin position="149"/>
        <end position="169"/>
    </location>
</feature>
<feature type="transmembrane region" description="Helical" evidence="5">
    <location>
        <begin position="233"/>
        <end position="252"/>
    </location>
</feature>
<evidence type="ECO:0000259" key="6">
    <source>
        <dbReference type="PROSITE" id="PS50850"/>
    </source>
</evidence>
<keyword evidence="4 5" id="KW-0472">Membrane</keyword>
<reference evidence="7 8" key="1">
    <citation type="submission" date="2012-10" db="EMBL/GenBank/DDBJ databases">
        <title>Genome sequencing and analysis of entomopathogenic fungi Beauveria bassiana D1-5.</title>
        <authorList>
            <person name="Li Q."/>
            <person name="Wang L."/>
            <person name="Zhang Z."/>
            <person name="Wang Q."/>
            <person name="Ren J."/>
            <person name="Wang M."/>
            <person name="Xu W."/>
            <person name="Wang J."/>
            <person name="Lu Y."/>
            <person name="Du Q."/>
            <person name="Sun Z."/>
        </authorList>
    </citation>
    <scope>NUCLEOTIDE SEQUENCE [LARGE SCALE GENOMIC DNA]</scope>
    <source>
        <strain evidence="7 8">D1-5</strain>
    </source>
</reference>
<sequence length="457" mass="47652">MSHSTDSPSVSQARARVSAWVMIVIGAGSVLSSLDLFVVNLAFPAIRDSFAGATNQALSWVISAYSIAFAAFLVPAGRMADIYGRKRIFKAGLAVFSVASVACAFAPDVISLICARGLKGVGAALMIPTSLGLLLAAYPKERHKQMVGIWAATGSVAAALGPMLGGALVNIDWRLIFLINLPVAIPALWLSKHLTETEVVKSRFPDIIGSLMLVVGLALLVAGISWASDWGFTSARLWTVLGGAFVFLALFVRRCLTQPAPALDLRVFRVPAFTLATLGMAFFYMGFAIMLLGGSLFLTQVWHWPTVEAGAAFGLGPGTAVVASLIAGRTGFSPKKLTIAAGLLYVIAGLWWHIALGAEPDYLLAYLPALMLTGAGAGIGQTGFIAGGTAALPAHQYATGTGIINTSRQIGAAIGVAVFVAVSGSAVASEQYHTAWLLMSLFGLIASLSALLLSAKR</sequence>
<dbReference type="PANTHER" id="PTHR42718:SF48">
    <property type="entry name" value="CONSERVED TWO-DOMAIN MEMBRANE PROTEIN-RELATED"/>
    <property type="match status" value="1"/>
</dbReference>
<accession>A0A0A2W4R3</accession>
<evidence type="ECO:0000256" key="5">
    <source>
        <dbReference type="SAM" id="Phobius"/>
    </source>
</evidence>
<feature type="domain" description="Major facilitator superfamily (MFS) profile" evidence="6">
    <location>
        <begin position="21"/>
        <end position="457"/>
    </location>
</feature>
<dbReference type="AlphaFoldDB" id="A0A0A2W4R3"/>
<dbReference type="InterPro" id="IPR005829">
    <property type="entry name" value="Sugar_transporter_CS"/>
</dbReference>
<gene>
    <name evidence="7" type="ORF">BBAD15_g472</name>
</gene>
<dbReference type="Gene3D" id="1.20.1720.10">
    <property type="entry name" value="Multidrug resistance protein D"/>
    <property type="match status" value="1"/>
</dbReference>
<protein>
    <submittedName>
        <fullName evidence="7">Multidrug resistance protein stp</fullName>
    </submittedName>
</protein>
<dbReference type="PROSITE" id="PS50850">
    <property type="entry name" value="MFS"/>
    <property type="match status" value="1"/>
</dbReference>
<dbReference type="SUPFAM" id="SSF103473">
    <property type="entry name" value="MFS general substrate transporter"/>
    <property type="match status" value="1"/>
</dbReference>
<keyword evidence="2 5" id="KW-0812">Transmembrane</keyword>
<dbReference type="PROSITE" id="PS00216">
    <property type="entry name" value="SUGAR_TRANSPORT_1"/>
    <property type="match status" value="1"/>
</dbReference>
<dbReference type="InterPro" id="IPR036259">
    <property type="entry name" value="MFS_trans_sf"/>
</dbReference>
<feature type="transmembrane region" description="Helical" evidence="5">
    <location>
        <begin position="364"/>
        <end position="389"/>
    </location>
</feature>
<comment type="caution">
    <text evidence="7">The sequence shown here is derived from an EMBL/GenBank/DDBJ whole genome shotgun (WGS) entry which is preliminary data.</text>
</comment>